<name>A0ABP4GQE9_9PSEU</name>
<dbReference type="PANTHER" id="PTHR37466">
    <property type="entry name" value="SLR1628 PROTEIN"/>
    <property type="match status" value="1"/>
</dbReference>
<organism evidence="1 2">
    <name type="scientific">Prauserella halophila</name>
    <dbReference type="NCBI Taxonomy" id="185641"/>
    <lineage>
        <taxon>Bacteria</taxon>
        <taxon>Bacillati</taxon>
        <taxon>Actinomycetota</taxon>
        <taxon>Actinomycetes</taxon>
        <taxon>Pseudonocardiales</taxon>
        <taxon>Pseudonocardiaceae</taxon>
        <taxon>Prauserella</taxon>
    </lineage>
</organism>
<dbReference type="RefSeq" id="WP_253863998.1">
    <property type="nucleotide sequence ID" value="NZ_BAAALN010000005.1"/>
</dbReference>
<proteinExistence type="predicted"/>
<dbReference type="EMBL" id="BAAALN010000005">
    <property type="protein sequence ID" value="GAA1230673.1"/>
    <property type="molecule type" value="Genomic_DNA"/>
</dbReference>
<keyword evidence="2" id="KW-1185">Reference proteome</keyword>
<sequence length="129" mass="13703">MSERNVLGDELQPCGTDPVTGYYRTGCCETGDDDPGNHSVCAVVTTEFLAQQQAGGNDLTNPRPEFGFPGLTPGDRWCVCADRWLQAREAGSAPPVVLAATHERAAEVVPLAVLREHAVDVPADPSSLL</sequence>
<evidence type="ECO:0000313" key="1">
    <source>
        <dbReference type="EMBL" id="GAA1230673.1"/>
    </source>
</evidence>
<dbReference type="InterPro" id="IPR018714">
    <property type="entry name" value="DUF2237"/>
</dbReference>
<gene>
    <name evidence="1" type="ORF">GCM10009676_11850</name>
</gene>
<reference evidence="2" key="1">
    <citation type="journal article" date="2019" name="Int. J. Syst. Evol. Microbiol.">
        <title>The Global Catalogue of Microorganisms (GCM) 10K type strain sequencing project: providing services to taxonomists for standard genome sequencing and annotation.</title>
        <authorList>
            <consortium name="The Broad Institute Genomics Platform"/>
            <consortium name="The Broad Institute Genome Sequencing Center for Infectious Disease"/>
            <person name="Wu L."/>
            <person name="Ma J."/>
        </authorList>
    </citation>
    <scope>NUCLEOTIDE SEQUENCE [LARGE SCALE GENOMIC DNA]</scope>
    <source>
        <strain evidence="2">JCM 13023</strain>
    </source>
</reference>
<comment type="caution">
    <text evidence="1">The sequence shown here is derived from an EMBL/GenBank/DDBJ whole genome shotgun (WGS) entry which is preliminary data.</text>
</comment>
<dbReference type="Proteomes" id="UP001500653">
    <property type="component" value="Unassembled WGS sequence"/>
</dbReference>
<dbReference type="PANTHER" id="PTHR37466:SF1">
    <property type="entry name" value="SLR1628 PROTEIN"/>
    <property type="match status" value="1"/>
</dbReference>
<protein>
    <submittedName>
        <fullName evidence="1">DUF2237 domain-containing protein</fullName>
    </submittedName>
</protein>
<evidence type="ECO:0000313" key="2">
    <source>
        <dbReference type="Proteomes" id="UP001500653"/>
    </source>
</evidence>
<dbReference type="Gene3D" id="3.30.56.110">
    <property type="entry name" value="Protein of unknown function DUF2237"/>
    <property type="match status" value="1"/>
</dbReference>
<dbReference type="Pfam" id="PF09996">
    <property type="entry name" value="DUF2237"/>
    <property type="match status" value="1"/>
</dbReference>
<accession>A0ABP4GQE9</accession>